<dbReference type="InterPro" id="IPR036691">
    <property type="entry name" value="Endo/exonu/phosph_ase_sf"/>
</dbReference>
<dbReference type="EMBL" id="AP012319">
    <property type="protein sequence ID" value="BAL88284.1"/>
    <property type="molecule type" value="Genomic_DNA"/>
</dbReference>
<dbReference type="Gene3D" id="3.60.10.10">
    <property type="entry name" value="Endonuclease/exonuclease/phosphatase"/>
    <property type="match status" value="1"/>
</dbReference>
<dbReference type="SUPFAM" id="SSF56219">
    <property type="entry name" value="DNase I-like"/>
    <property type="match status" value="1"/>
</dbReference>
<reference evidence="3 4" key="1">
    <citation type="submission" date="2012-02" db="EMBL/GenBank/DDBJ databases">
        <title>Complete genome sequence of Actinoplanes missouriensis 431 (= NBRC 102363).</title>
        <authorList>
            <person name="Ohnishi Y."/>
            <person name="Ishikawa J."/>
            <person name="Sekine M."/>
            <person name="Hosoyama A."/>
            <person name="Harada T."/>
            <person name="Narita H."/>
            <person name="Hata T."/>
            <person name="Konno Y."/>
            <person name="Tutikane K."/>
            <person name="Fujita N."/>
            <person name="Horinouchi S."/>
            <person name="Hayakawa M."/>
        </authorList>
    </citation>
    <scope>NUCLEOTIDE SEQUENCE [LARGE SCALE GENOMIC DNA]</scope>
    <source>
        <strain evidence="4">ATCC 14538 / DSM 43046 / CBS 188.64 / JCM 3121 / NBRC 102363 / NCIMB 12654 / NRRL B-3342 / UNCC 431</strain>
    </source>
</reference>
<dbReference type="OrthoDB" id="3789924at2"/>
<keyword evidence="3" id="KW-0540">Nuclease</keyword>
<dbReference type="HOGENOM" id="CLU_865794_0_0_11"/>
<dbReference type="Proteomes" id="UP000007882">
    <property type="component" value="Chromosome"/>
</dbReference>
<feature type="signal peptide" evidence="1">
    <location>
        <begin position="1"/>
        <end position="28"/>
    </location>
</feature>
<dbReference type="Pfam" id="PF03372">
    <property type="entry name" value="Exo_endo_phos"/>
    <property type="match status" value="1"/>
</dbReference>
<dbReference type="GO" id="GO:0004527">
    <property type="term" value="F:exonuclease activity"/>
    <property type="evidence" value="ECO:0007669"/>
    <property type="project" value="UniProtKB-KW"/>
</dbReference>
<proteinExistence type="predicted"/>
<keyword evidence="3" id="KW-0255">Endonuclease</keyword>
<keyword evidence="3" id="KW-0269">Exonuclease</keyword>
<dbReference type="RefSeq" id="WP_014443179.1">
    <property type="nucleotide sequence ID" value="NC_017093.1"/>
</dbReference>
<dbReference type="InterPro" id="IPR005135">
    <property type="entry name" value="Endo/exonuclease/phosphatase"/>
</dbReference>
<evidence type="ECO:0000313" key="4">
    <source>
        <dbReference type="Proteomes" id="UP000007882"/>
    </source>
</evidence>
<evidence type="ECO:0000313" key="3">
    <source>
        <dbReference type="EMBL" id="BAL88284.1"/>
    </source>
</evidence>
<accession>I0H5J7</accession>
<dbReference type="eggNOG" id="COG3021">
    <property type="taxonomic scope" value="Bacteria"/>
</dbReference>
<dbReference type="KEGG" id="ams:AMIS_30640"/>
<dbReference type="AlphaFoldDB" id="I0H5J7"/>
<evidence type="ECO:0000256" key="1">
    <source>
        <dbReference type="SAM" id="SignalP"/>
    </source>
</evidence>
<keyword evidence="3" id="KW-0378">Hydrolase</keyword>
<evidence type="ECO:0000259" key="2">
    <source>
        <dbReference type="Pfam" id="PF03372"/>
    </source>
</evidence>
<organism evidence="3 4">
    <name type="scientific">Actinoplanes missouriensis (strain ATCC 14538 / DSM 43046 / CBS 188.64 / JCM 3121 / NBRC 102363 / NCIMB 12654 / NRRL B-3342 / UNCC 431)</name>
    <dbReference type="NCBI Taxonomy" id="512565"/>
    <lineage>
        <taxon>Bacteria</taxon>
        <taxon>Bacillati</taxon>
        <taxon>Actinomycetota</taxon>
        <taxon>Actinomycetes</taxon>
        <taxon>Micromonosporales</taxon>
        <taxon>Micromonosporaceae</taxon>
        <taxon>Actinoplanes</taxon>
    </lineage>
</organism>
<feature type="domain" description="Endonuclease/exonuclease/phosphatase" evidence="2">
    <location>
        <begin position="42"/>
        <end position="286"/>
    </location>
</feature>
<name>I0H5J7_ACTM4</name>
<feature type="chain" id="PRO_5003628588" evidence="1">
    <location>
        <begin position="29"/>
        <end position="342"/>
    </location>
</feature>
<keyword evidence="1" id="KW-0732">Signal</keyword>
<dbReference type="GO" id="GO:0004519">
    <property type="term" value="F:endonuclease activity"/>
    <property type="evidence" value="ECO:0007669"/>
    <property type="project" value="UniProtKB-KW"/>
</dbReference>
<sequence>MIRAFLARASIVLACSAALLVPATPNLADDVTPSNVPSVRVLSYNVCGSYSVCQYTGQFGTWLNTVETQVTTWNADVLMLQELCIEQWSQLRSRLAARGYVGIFASTVSAAPGCPKWGSTDARFGMGTFVRAPAVDRFVANLTVPAGEEARAVLCARGPVGGRTTLICNTHVAAYMTPDNGMSQVLGYVDAWAAGLPIILGGDVNARPGSTALQVARAGVAGTGGFAEVDETDRDQFTDECKKAMVDECASGEKTTTTVKIDHILVTTRDFHTVKAVVSDPGLSDHRLLVGAAYPEAKTLSATPGDLIGDGRPDLVATPRRGHTAPLRRPGRRETFHLAANR</sequence>
<dbReference type="STRING" id="512565.AMIS_30640"/>
<keyword evidence="4" id="KW-1185">Reference proteome</keyword>
<gene>
    <name evidence="3" type="ordered locus">AMIS_30640</name>
</gene>
<protein>
    <submittedName>
        <fullName evidence="3">Putative endonuclease/exonuclease/phosphatase-family protein</fullName>
    </submittedName>
</protein>